<organism evidence="2 3">
    <name type="scientific">Syntrophus gentianae</name>
    <dbReference type="NCBI Taxonomy" id="43775"/>
    <lineage>
        <taxon>Bacteria</taxon>
        <taxon>Pseudomonadati</taxon>
        <taxon>Thermodesulfobacteriota</taxon>
        <taxon>Syntrophia</taxon>
        <taxon>Syntrophales</taxon>
        <taxon>Syntrophaceae</taxon>
        <taxon>Syntrophus</taxon>
    </lineage>
</organism>
<name>A0A1H7YEY7_9BACT</name>
<reference evidence="2 3" key="1">
    <citation type="submission" date="2016-10" db="EMBL/GenBank/DDBJ databases">
        <authorList>
            <person name="de Groot N.N."/>
        </authorList>
    </citation>
    <scope>NUCLEOTIDE SEQUENCE [LARGE SCALE GENOMIC DNA]</scope>
    <source>
        <strain evidence="2 3">DSM 8423</strain>
    </source>
</reference>
<dbReference type="Gene3D" id="3.40.50.850">
    <property type="entry name" value="Isochorismatase-like"/>
    <property type="match status" value="1"/>
</dbReference>
<dbReference type="EMBL" id="FOBS01000016">
    <property type="protein sequence ID" value="SEM44525.1"/>
    <property type="molecule type" value="Genomic_DNA"/>
</dbReference>
<gene>
    <name evidence="2" type="ORF">SAMN04489760_1165</name>
</gene>
<dbReference type="AlphaFoldDB" id="A0A1H7YEY7"/>
<dbReference type="OrthoDB" id="9807387at2"/>
<dbReference type="InterPro" id="IPR000868">
    <property type="entry name" value="Isochorismatase-like_dom"/>
</dbReference>
<feature type="domain" description="Isochorismatase-like" evidence="1">
    <location>
        <begin position="23"/>
        <end position="67"/>
    </location>
</feature>
<dbReference type="STRING" id="43775.SAMN04489760_1165"/>
<evidence type="ECO:0000313" key="3">
    <source>
        <dbReference type="Proteomes" id="UP000198744"/>
    </source>
</evidence>
<dbReference type="Pfam" id="PF00857">
    <property type="entry name" value="Isochorismatase"/>
    <property type="match status" value="1"/>
</dbReference>
<dbReference type="RefSeq" id="WP_093883759.1">
    <property type="nucleotide sequence ID" value="NZ_FOBS01000016.1"/>
</dbReference>
<proteinExistence type="predicted"/>
<sequence length="99" mass="11590">MQNYLNDVRTYNTRRAWPRQGKCALLVVDMQNYFLLMASPIVDRVLLLLETCRSKKIKIIFTRHGHRDTEGLCPCYGYGRLVPVSCGEFYIMDILDWKG</sequence>
<protein>
    <submittedName>
        <fullName evidence="2">Isochorismatase family protein</fullName>
    </submittedName>
</protein>
<dbReference type="InterPro" id="IPR036380">
    <property type="entry name" value="Isochorismatase-like_sf"/>
</dbReference>
<evidence type="ECO:0000313" key="2">
    <source>
        <dbReference type="EMBL" id="SEM44525.1"/>
    </source>
</evidence>
<keyword evidence="3" id="KW-1185">Reference proteome</keyword>
<dbReference type="Proteomes" id="UP000198744">
    <property type="component" value="Unassembled WGS sequence"/>
</dbReference>
<accession>A0A1H7YEY7</accession>
<dbReference type="SUPFAM" id="SSF52499">
    <property type="entry name" value="Isochorismatase-like hydrolases"/>
    <property type="match status" value="1"/>
</dbReference>
<evidence type="ECO:0000259" key="1">
    <source>
        <dbReference type="Pfam" id="PF00857"/>
    </source>
</evidence>